<reference evidence="4 5" key="1">
    <citation type="submission" date="2015-09" db="EMBL/GenBank/DDBJ databases">
        <authorList>
            <consortium name="Pathogen Informatics"/>
        </authorList>
    </citation>
    <scope>NUCLEOTIDE SEQUENCE [LARGE SCALE GENOMIC DNA]</scope>
    <source>
        <strain evidence="2 4">2789STDY5834875</strain>
        <strain evidence="3 5">2789STDY5834878</strain>
    </source>
</reference>
<name>A0A174Z4W5_9FIRM</name>
<dbReference type="EMBL" id="CZBU01000006">
    <property type="protein sequence ID" value="CUQ78991.1"/>
    <property type="molecule type" value="Genomic_DNA"/>
</dbReference>
<keyword evidence="1" id="KW-0812">Transmembrane</keyword>
<organism evidence="2 4">
    <name type="scientific">Lachnospira eligens</name>
    <dbReference type="NCBI Taxonomy" id="39485"/>
    <lineage>
        <taxon>Bacteria</taxon>
        <taxon>Bacillati</taxon>
        <taxon>Bacillota</taxon>
        <taxon>Clostridia</taxon>
        <taxon>Lachnospirales</taxon>
        <taxon>Lachnospiraceae</taxon>
        <taxon>Lachnospira</taxon>
    </lineage>
</organism>
<feature type="transmembrane region" description="Helical" evidence="1">
    <location>
        <begin position="309"/>
        <end position="332"/>
    </location>
</feature>
<feature type="transmembrane region" description="Helical" evidence="1">
    <location>
        <begin position="268"/>
        <end position="288"/>
    </location>
</feature>
<evidence type="ECO:0000313" key="5">
    <source>
        <dbReference type="Proteomes" id="UP000095780"/>
    </source>
</evidence>
<evidence type="ECO:0000313" key="3">
    <source>
        <dbReference type="EMBL" id="CUQ83037.1"/>
    </source>
</evidence>
<feature type="transmembrane region" description="Helical" evidence="1">
    <location>
        <begin position="14"/>
        <end position="34"/>
    </location>
</feature>
<keyword evidence="1" id="KW-0472">Membrane</keyword>
<sequence length="400" mass="45450">MRLVNKFIIIYREYIKRAFVTIMLMFICVISFYMTDRTWNTYMKNRCETEIKRKAYSISPYNINKIKFSTRSVHAEQSDMLEGLASIEEISAYGLIIKNDVQFDNGYVNVVISDSDIADMCNTGVSRADIEQKQAEWEGYDLVWIGSSYKGVYEIGQRCQTMASECVVVGFLKDDAQWLVNETITLEKPDLSESGLVVTKDTSKYDWGESLEYTTPVYYVADYKDNDVIKSKLMDYQAEKGIRASIINEGEQLDKDVKDDSITNDKTFIASVLLYVIAIVAISAVTIIECLINRRDYAIFIINGISRKAVYSMILIKNLILIIVSALAAWLYCQWETFGKIIVQTAGEYGNELNYTAKIMAHCIYVPIIIAAEAVIMTVISCIVPVVYLHGKGLIDLMKK</sequence>
<dbReference type="AlphaFoldDB" id="A0A174Z4W5"/>
<evidence type="ECO:0000313" key="4">
    <source>
        <dbReference type="Proteomes" id="UP000095621"/>
    </source>
</evidence>
<evidence type="ECO:0000256" key="1">
    <source>
        <dbReference type="SAM" id="Phobius"/>
    </source>
</evidence>
<accession>A0A174Z4W5</accession>
<proteinExistence type="predicted"/>
<dbReference type="RefSeq" id="WP_055216381.1">
    <property type="nucleotide sequence ID" value="NZ_CABIXW010000003.1"/>
</dbReference>
<feature type="transmembrane region" description="Helical" evidence="1">
    <location>
        <begin position="364"/>
        <end position="390"/>
    </location>
</feature>
<keyword evidence="1" id="KW-1133">Transmembrane helix</keyword>
<gene>
    <name evidence="2" type="ORF">ERS852490_02645</name>
    <name evidence="3" type="ORF">ERS852492_01089</name>
</gene>
<dbReference type="EMBL" id="CZBV01000003">
    <property type="protein sequence ID" value="CUQ83037.1"/>
    <property type="molecule type" value="Genomic_DNA"/>
</dbReference>
<dbReference type="Proteomes" id="UP000095621">
    <property type="component" value="Unassembled WGS sequence"/>
</dbReference>
<dbReference type="Proteomes" id="UP000095780">
    <property type="component" value="Unassembled WGS sequence"/>
</dbReference>
<evidence type="ECO:0000313" key="2">
    <source>
        <dbReference type="EMBL" id="CUQ78991.1"/>
    </source>
</evidence>
<protein>
    <submittedName>
        <fullName evidence="2">Bacteriocin-associated integral membrane protein</fullName>
    </submittedName>
</protein>